<proteinExistence type="predicted"/>
<evidence type="ECO:0000313" key="1">
    <source>
        <dbReference type="EMBL" id="MDQ0018984.1"/>
    </source>
</evidence>
<dbReference type="InterPro" id="IPR003458">
    <property type="entry name" value="Phage_T4_Gp38_tail_assem"/>
</dbReference>
<dbReference type="EMBL" id="JAUSSJ010000001">
    <property type="protein sequence ID" value="MDQ0018984.1"/>
    <property type="molecule type" value="Genomic_DNA"/>
</dbReference>
<accession>A0ABT9T687</accession>
<sequence length="138" mass="15099">MTNYALIKDGIVVNTILWAGPEESPMDFGPDITYQKIEDGNIVGIGYSFKDGVFSAPAITEEEQTALDAQAVAANMNRKDSLISEVNSTIAVWQTKLLVGRKLTAAETKSLNQWLDYYDLLVAVDANTKDAVSWPSKP</sequence>
<organism evidence="1 2">
    <name type="scientific">[Curtobacterium] plantarum</name>
    <dbReference type="NCBI Taxonomy" id="221276"/>
    <lineage>
        <taxon>Bacteria</taxon>
        <taxon>Pseudomonadati</taxon>
        <taxon>Pseudomonadota</taxon>
        <taxon>Gammaproteobacteria</taxon>
        <taxon>Enterobacterales</taxon>
        <taxon>Erwiniaceae</taxon>
        <taxon>Pantoea</taxon>
    </lineage>
</organism>
<dbReference type="Proteomes" id="UP001244623">
    <property type="component" value="Unassembled WGS sequence"/>
</dbReference>
<protein>
    <recommendedName>
        <fullName evidence="3">Tail fiber assembly protein</fullName>
    </recommendedName>
</protein>
<dbReference type="RefSeq" id="WP_307618045.1">
    <property type="nucleotide sequence ID" value="NZ_JAUSSJ010000001.1"/>
</dbReference>
<reference evidence="1 2" key="1">
    <citation type="submission" date="2023-07" db="EMBL/GenBank/DDBJ databases">
        <title>Sorghum-associated microbial communities from plants grown in Nebraska, USA.</title>
        <authorList>
            <person name="Schachtman D."/>
        </authorList>
    </citation>
    <scope>NUCLEOTIDE SEQUENCE [LARGE SCALE GENOMIC DNA]</scope>
    <source>
        <strain evidence="1 2">CC49</strain>
    </source>
</reference>
<comment type="caution">
    <text evidence="1">The sequence shown here is derived from an EMBL/GenBank/DDBJ whole genome shotgun (WGS) entry which is preliminary data.</text>
</comment>
<evidence type="ECO:0000313" key="2">
    <source>
        <dbReference type="Proteomes" id="UP001244623"/>
    </source>
</evidence>
<evidence type="ECO:0008006" key="3">
    <source>
        <dbReference type="Google" id="ProtNLM"/>
    </source>
</evidence>
<keyword evidence="2" id="KW-1185">Reference proteome</keyword>
<gene>
    <name evidence="1" type="ORF">J2X94_001112</name>
</gene>
<name>A0ABT9T687_9GAMM</name>
<dbReference type="Pfam" id="PF02413">
    <property type="entry name" value="Caudo_TAP"/>
    <property type="match status" value="1"/>
</dbReference>